<keyword evidence="2" id="KW-1185">Reference proteome</keyword>
<dbReference type="RefSeq" id="WP_013254540.1">
    <property type="nucleotide sequence ID" value="NC_014364.1"/>
</dbReference>
<dbReference type="Pfam" id="PF06935">
    <property type="entry name" value="DUF1284"/>
    <property type="match status" value="1"/>
</dbReference>
<gene>
    <name evidence="1" type="ordered locus">Spirs_1952</name>
</gene>
<dbReference type="EMBL" id="CP002116">
    <property type="protein sequence ID" value="ADK81076.1"/>
    <property type="molecule type" value="Genomic_DNA"/>
</dbReference>
<evidence type="ECO:0000313" key="2">
    <source>
        <dbReference type="Proteomes" id="UP000002318"/>
    </source>
</evidence>
<dbReference type="AlphaFoldDB" id="E1R1D5"/>
<name>E1R1D5_SEDSS</name>
<dbReference type="eggNOG" id="COG3543">
    <property type="taxonomic scope" value="Bacteria"/>
</dbReference>
<dbReference type="Proteomes" id="UP000002318">
    <property type="component" value="Chromosome"/>
</dbReference>
<evidence type="ECO:0008006" key="3">
    <source>
        <dbReference type="Google" id="ProtNLM"/>
    </source>
</evidence>
<proteinExistence type="predicted"/>
<accession>E1R1D5</accession>
<reference evidence="1 2" key="1">
    <citation type="journal article" date="2010" name="Stand. Genomic Sci.">
        <title>Complete genome sequence of Spirochaeta smaragdinae type strain (SEBR 4228).</title>
        <authorList>
            <person name="Mavromatis K."/>
            <person name="Yasawong M."/>
            <person name="Chertkov O."/>
            <person name="Lapidus A."/>
            <person name="Lucas S."/>
            <person name="Nolan M."/>
            <person name="Del Rio T.G."/>
            <person name="Tice H."/>
            <person name="Cheng J.F."/>
            <person name="Pitluck S."/>
            <person name="Liolios K."/>
            <person name="Ivanova N."/>
            <person name="Tapia R."/>
            <person name="Han C."/>
            <person name="Bruce D."/>
            <person name="Goodwin L."/>
            <person name="Pati A."/>
            <person name="Chen A."/>
            <person name="Palaniappan K."/>
            <person name="Land M."/>
            <person name="Hauser L."/>
            <person name="Chang Y.J."/>
            <person name="Jeffries C.D."/>
            <person name="Detter J.C."/>
            <person name="Rohde M."/>
            <person name="Brambilla E."/>
            <person name="Spring S."/>
            <person name="Goker M."/>
            <person name="Sikorski J."/>
            <person name="Woyke T."/>
            <person name="Bristow J."/>
            <person name="Eisen J.A."/>
            <person name="Markowitz V."/>
            <person name="Hugenholtz P."/>
            <person name="Klenk H.P."/>
            <person name="Kyrpides N.C."/>
        </authorList>
    </citation>
    <scope>NUCLEOTIDE SEQUENCE [LARGE SCALE GENOMIC DNA]</scope>
    <source>
        <strain evidence="2">DSM 11293 / JCM 15392 / SEBR 4228</strain>
    </source>
</reference>
<dbReference type="HOGENOM" id="CLU_1666311_0_0_12"/>
<sequence>MLRLRPHHILDIVRNIGNERPIVPHEYGHLLHKVTNKIITDVNVKCMLVIGTDDICGPCRMLTKEGRCLDILHQLERQTSKQEYNDNLDKRIMTFLNIEPNSVLKISNYLSSIKQNMNEIVDICTHPKEDKEYRRNGLIKGLKILKIE</sequence>
<evidence type="ECO:0000313" key="1">
    <source>
        <dbReference type="EMBL" id="ADK81076.1"/>
    </source>
</evidence>
<dbReference type="InterPro" id="IPR009702">
    <property type="entry name" value="DUF1284"/>
</dbReference>
<protein>
    <recommendedName>
        <fullName evidence="3">DUF1284 domain-containing protein</fullName>
    </recommendedName>
</protein>
<dbReference type="KEGG" id="ssm:Spirs_1952"/>
<organism evidence="1 2">
    <name type="scientific">Sediminispirochaeta smaragdinae (strain DSM 11293 / JCM 15392 / SEBR 4228)</name>
    <name type="common">Spirochaeta smaragdinae</name>
    <dbReference type="NCBI Taxonomy" id="573413"/>
    <lineage>
        <taxon>Bacteria</taxon>
        <taxon>Pseudomonadati</taxon>
        <taxon>Spirochaetota</taxon>
        <taxon>Spirochaetia</taxon>
        <taxon>Spirochaetales</taxon>
        <taxon>Spirochaetaceae</taxon>
        <taxon>Sediminispirochaeta</taxon>
    </lineage>
</organism>